<protein>
    <recommendedName>
        <fullName evidence="2">Amidase domain-containing protein</fullName>
    </recommendedName>
</protein>
<dbReference type="AlphaFoldDB" id="A0A382NK00"/>
<evidence type="ECO:0000313" key="3">
    <source>
        <dbReference type="EMBL" id="SVC60818.1"/>
    </source>
</evidence>
<dbReference type="InterPro" id="IPR052739">
    <property type="entry name" value="FAAH2"/>
</dbReference>
<dbReference type="PANTHER" id="PTHR43372">
    <property type="entry name" value="FATTY-ACID AMIDE HYDROLASE"/>
    <property type="match status" value="1"/>
</dbReference>
<name>A0A382NK00_9ZZZZ</name>
<gene>
    <name evidence="3" type="ORF">METZ01_LOCUS313672</name>
</gene>
<dbReference type="Gene3D" id="3.90.1300.10">
    <property type="entry name" value="Amidase signature (AS) domain"/>
    <property type="match status" value="1"/>
</dbReference>
<feature type="non-terminal residue" evidence="3">
    <location>
        <position position="361"/>
    </location>
</feature>
<organism evidence="3">
    <name type="scientific">marine metagenome</name>
    <dbReference type="NCBI Taxonomy" id="408172"/>
    <lineage>
        <taxon>unclassified sequences</taxon>
        <taxon>metagenomes</taxon>
        <taxon>ecological metagenomes</taxon>
    </lineage>
</organism>
<dbReference type="EMBL" id="UINC01100621">
    <property type="protein sequence ID" value="SVC60818.1"/>
    <property type="molecule type" value="Genomic_DNA"/>
</dbReference>
<feature type="region of interest" description="Disordered" evidence="1">
    <location>
        <begin position="140"/>
        <end position="167"/>
    </location>
</feature>
<feature type="domain" description="Amidase" evidence="2">
    <location>
        <begin position="26"/>
        <end position="326"/>
    </location>
</feature>
<reference evidence="3" key="1">
    <citation type="submission" date="2018-05" db="EMBL/GenBank/DDBJ databases">
        <authorList>
            <person name="Lanie J.A."/>
            <person name="Ng W.-L."/>
            <person name="Kazmierczak K.M."/>
            <person name="Andrzejewski T.M."/>
            <person name="Davidsen T.M."/>
            <person name="Wayne K.J."/>
            <person name="Tettelin H."/>
            <person name="Glass J.I."/>
            <person name="Rusch D."/>
            <person name="Podicherti R."/>
            <person name="Tsui H.-C.T."/>
            <person name="Winkler M.E."/>
        </authorList>
    </citation>
    <scope>NUCLEOTIDE SEQUENCE</scope>
</reference>
<proteinExistence type="predicted"/>
<dbReference type="PROSITE" id="PS00571">
    <property type="entry name" value="AMIDASES"/>
    <property type="match status" value="1"/>
</dbReference>
<sequence length="361" mass="37959">VAEDLWKRTANDLAQMIAAGEVSSLEVVNAHLDRINEVNGWLNAVTRVLADEARTAAIEADAAVAAGDELGPLHGVPCTVKENVDVSGTATTQGLPAFAELVAPTDAPLVERLRGAGAIPIGRTNLPELGLRVSTDNPLHGLTRNPWHPDRTAGGSSGGEGSAIASGMSPLGLGNDIGGSVRNPAFCCGITSIKPTHGRLPAYSVFEHDQNPGLASQVMLTDGPMARSVADLRTAMEVLHGRDPRDPRSVTVPLDGPDTHRRVAVVHSVPGVNCHPSVIDGVWRAASALTDAGWEVVESTPPEMERCSDVWAHLLAADVAVLMEAARPILSEELATVLDDLADRYSKAVMAPHLVHSEIVR</sequence>
<feature type="non-terminal residue" evidence="3">
    <location>
        <position position="1"/>
    </location>
</feature>
<dbReference type="InterPro" id="IPR020556">
    <property type="entry name" value="Amidase_CS"/>
</dbReference>
<evidence type="ECO:0000256" key="1">
    <source>
        <dbReference type="SAM" id="MobiDB-lite"/>
    </source>
</evidence>
<dbReference type="InterPro" id="IPR036928">
    <property type="entry name" value="AS_sf"/>
</dbReference>
<evidence type="ECO:0000259" key="2">
    <source>
        <dbReference type="Pfam" id="PF01425"/>
    </source>
</evidence>
<dbReference type="Pfam" id="PF01425">
    <property type="entry name" value="Amidase"/>
    <property type="match status" value="1"/>
</dbReference>
<accession>A0A382NK00</accession>
<dbReference type="InterPro" id="IPR023631">
    <property type="entry name" value="Amidase_dom"/>
</dbReference>
<dbReference type="SUPFAM" id="SSF75304">
    <property type="entry name" value="Amidase signature (AS) enzymes"/>
    <property type="match status" value="1"/>
</dbReference>
<dbReference type="GO" id="GO:0012505">
    <property type="term" value="C:endomembrane system"/>
    <property type="evidence" value="ECO:0007669"/>
    <property type="project" value="TreeGrafter"/>
</dbReference>
<dbReference type="PANTHER" id="PTHR43372:SF4">
    <property type="entry name" value="FATTY-ACID AMIDE HYDROLASE 2"/>
    <property type="match status" value="1"/>
</dbReference>